<evidence type="ECO:0000256" key="3">
    <source>
        <dbReference type="ARBA" id="ARBA00022605"/>
    </source>
</evidence>
<dbReference type="NCBIfam" id="TIGR00507">
    <property type="entry name" value="aroE"/>
    <property type="match status" value="1"/>
</dbReference>
<protein>
    <recommendedName>
        <fullName evidence="2 8">Shikimate dehydrogenase (NADP(+))</fullName>
        <shortName evidence="8">SDH</shortName>
        <ecNumber evidence="2 8">1.1.1.25</ecNumber>
    </recommendedName>
</protein>
<dbReference type="GO" id="GO:0008652">
    <property type="term" value="P:amino acid biosynthetic process"/>
    <property type="evidence" value="ECO:0007669"/>
    <property type="project" value="UniProtKB-KW"/>
</dbReference>
<dbReference type="OrthoDB" id="9792692at2"/>
<feature type="binding site" evidence="8">
    <location>
        <position position="253"/>
    </location>
    <ligand>
        <name>NADP(+)</name>
        <dbReference type="ChEBI" id="CHEBI:58349"/>
    </ligand>
</feature>
<dbReference type="Pfam" id="PF08501">
    <property type="entry name" value="Shikimate_dh_N"/>
    <property type="match status" value="1"/>
</dbReference>
<dbReference type="InterPro" id="IPR046346">
    <property type="entry name" value="Aminoacid_DH-like_N_sf"/>
</dbReference>
<feature type="binding site" evidence="8">
    <location>
        <position position="70"/>
    </location>
    <ligand>
        <name>shikimate</name>
        <dbReference type="ChEBI" id="CHEBI:36208"/>
    </ligand>
</feature>
<evidence type="ECO:0000256" key="8">
    <source>
        <dbReference type="HAMAP-Rule" id="MF_00222"/>
    </source>
</evidence>
<evidence type="ECO:0000256" key="5">
    <source>
        <dbReference type="ARBA" id="ARBA00023002"/>
    </source>
</evidence>
<feature type="binding site" evidence="8">
    <location>
        <begin position="23"/>
        <end position="25"/>
    </location>
    <ligand>
        <name>shikimate</name>
        <dbReference type="ChEBI" id="CHEBI:36208"/>
    </ligand>
</feature>
<dbReference type="Pfam" id="PF01488">
    <property type="entry name" value="Shikimate_DH"/>
    <property type="match status" value="1"/>
</dbReference>
<keyword evidence="4 8" id="KW-0521">NADP</keyword>
<evidence type="ECO:0000256" key="6">
    <source>
        <dbReference type="ARBA" id="ARBA00023141"/>
    </source>
</evidence>
<dbReference type="UniPathway" id="UPA00053">
    <property type="reaction ID" value="UER00087"/>
</dbReference>
<sequence length="287" mass="31096">MKVCEIDGTTKITGLLGNPVGHSLSPIIHNHAYGTLGLNYVYVPLGCEKQQLSSLIDGLRALQFAGANVTIPYKEEILSFCDVLSPLSQLTGTVNTLYWDEHRLCGTTTDGAGFFRALTADGFSPQGKRVLIVGNGGTARTLAMVLAHEGKTGDIILAGRNSKKVTHLIEEVYEKTSTRIHGVHLPDDLAQVLPGIDLLIHCTPLGMHPHESQTPFDTSLLSSHTYVFDAIYNPAETALLRGAAQQGCACQNGLRMLLLQGLESQRHWTGVEVPLDIFSISELQKKV</sequence>
<keyword evidence="3 8" id="KW-0028">Amino-acid biosynthesis</keyword>
<comment type="caution">
    <text evidence="8">Lacks conserved residue(s) required for the propagation of feature annotation.</text>
</comment>
<dbReference type="AlphaFoldDB" id="U7DB06"/>
<comment type="caution">
    <text evidence="11">The sequence shown here is derived from an EMBL/GenBank/DDBJ whole genome shotgun (WGS) entry which is preliminary data.</text>
</comment>
<comment type="catalytic activity">
    <reaction evidence="7 8">
        <text>shikimate + NADP(+) = 3-dehydroshikimate + NADPH + H(+)</text>
        <dbReference type="Rhea" id="RHEA:17737"/>
        <dbReference type="ChEBI" id="CHEBI:15378"/>
        <dbReference type="ChEBI" id="CHEBI:16630"/>
        <dbReference type="ChEBI" id="CHEBI:36208"/>
        <dbReference type="ChEBI" id="CHEBI:57783"/>
        <dbReference type="ChEBI" id="CHEBI:58349"/>
        <dbReference type="EC" id="1.1.1.25"/>
    </reaction>
</comment>
<dbReference type="RefSeq" id="WP_022635925.1">
    <property type="nucleotide sequence ID" value="NZ_ASJR01000002.1"/>
</dbReference>
<dbReference type="EMBL" id="ASJR01000002">
    <property type="protein sequence ID" value="ERP39212.1"/>
    <property type="molecule type" value="Genomic_DNA"/>
</dbReference>
<proteinExistence type="inferred from homology"/>
<name>U7DB06_9BACT</name>
<feature type="binding site" evidence="8">
    <location>
        <position position="232"/>
    </location>
    <ligand>
        <name>shikimate</name>
        <dbReference type="ChEBI" id="CHEBI:36208"/>
    </ligand>
</feature>
<dbReference type="GO" id="GO:0050661">
    <property type="term" value="F:NADP binding"/>
    <property type="evidence" value="ECO:0007669"/>
    <property type="project" value="InterPro"/>
</dbReference>
<reference evidence="11 12" key="1">
    <citation type="journal article" date="2013" name="Environ. Microbiol.">
        <title>Genome analysis of Chitinivibrio alkaliphilus gen. nov., sp. nov., a novel extremely haloalkaliphilic anaerobic chitinolytic bacterium from the candidate phylum Termite Group 3.</title>
        <authorList>
            <person name="Sorokin D.Y."/>
            <person name="Gumerov V.M."/>
            <person name="Rakitin A.L."/>
            <person name="Beletsky A.V."/>
            <person name="Damste J.S."/>
            <person name="Muyzer G."/>
            <person name="Mardanov A.V."/>
            <person name="Ravin N.V."/>
        </authorList>
    </citation>
    <scope>NUCLEOTIDE SEQUENCE [LARGE SCALE GENOMIC DNA]</scope>
    <source>
        <strain evidence="11 12">ACht1</strain>
    </source>
</reference>
<dbReference type="Gene3D" id="3.40.50.720">
    <property type="entry name" value="NAD(P)-binding Rossmann-like Domain"/>
    <property type="match status" value="1"/>
</dbReference>
<keyword evidence="6 8" id="KW-0057">Aromatic amino acid biosynthesis</keyword>
<dbReference type="HAMAP" id="MF_00222">
    <property type="entry name" value="Shikimate_DH_AroE"/>
    <property type="match status" value="1"/>
</dbReference>
<accession>U7DB06</accession>
<gene>
    <name evidence="8" type="primary">aroE</name>
    <name evidence="11" type="ORF">CALK_0382</name>
</gene>
<dbReference type="Gene3D" id="3.40.50.10860">
    <property type="entry name" value="Leucine Dehydrogenase, chain A, domain 1"/>
    <property type="match status" value="1"/>
</dbReference>
<dbReference type="STRING" id="1313304.CALK_0382"/>
<feature type="active site" description="Proton acceptor" evidence="8">
    <location>
        <position position="74"/>
    </location>
</feature>
<keyword evidence="5 8" id="KW-0560">Oxidoreductase</keyword>
<dbReference type="CDD" id="cd01065">
    <property type="entry name" value="NAD_bind_Shikimate_DH"/>
    <property type="match status" value="1"/>
</dbReference>
<dbReference type="Proteomes" id="UP000017148">
    <property type="component" value="Unassembled WGS sequence"/>
</dbReference>
<organism evidence="11 12">
    <name type="scientific">Chitinivibrio alkaliphilus ACht1</name>
    <dbReference type="NCBI Taxonomy" id="1313304"/>
    <lineage>
        <taxon>Bacteria</taxon>
        <taxon>Pseudomonadati</taxon>
        <taxon>Fibrobacterota</taxon>
        <taxon>Chitinivibrionia</taxon>
        <taxon>Chitinivibrionales</taxon>
        <taxon>Chitinivibrionaceae</taxon>
        <taxon>Chitinivibrio</taxon>
    </lineage>
</organism>
<dbReference type="SUPFAM" id="SSF53223">
    <property type="entry name" value="Aminoacid dehydrogenase-like, N-terminal domain"/>
    <property type="match status" value="1"/>
</dbReference>
<evidence type="ECO:0000313" key="12">
    <source>
        <dbReference type="Proteomes" id="UP000017148"/>
    </source>
</evidence>
<evidence type="ECO:0000256" key="4">
    <source>
        <dbReference type="ARBA" id="ARBA00022857"/>
    </source>
</evidence>
<evidence type="ECO:0000259" key="9">
    <source>
        <dbReference type="Pfam" id="PF01488"/>
    </source>
</evidence>
<dbReference type="PANTHER" id="PTHR21089">
    <property type="entry name" value="SHIKIMATE DEHYDROGENASE"/>
    <property type="match status" value="1"/>
</dbReference>
<dbReference type="InterPro" id="IPR011342">
    <property type="entry name" value="Shikimate_DH"/>
</dbReference>
<dbReference type="eggNOG" id="COG0169">
    <property type="taxonomic scope" value="Bacteria"/>
</dbReference>
<dbReference type="EC" id="1.1.1.25" evidence="2 8"/>
<dbReference type="GO" id="GO:0019632">
    <property type="term" value="P:shikimate metabolic process"/>
    <property type="evidence" value="ECO:0007669"/>
    <property type="project" value="InterPro"/>
</dbReference>
<feature type="domain" description="Quinate/shikimate 5-dehydrogenase/glutamyl-tRNA reductase" evidence="9">
    <location>
        <begin position="126"/>
        <end position="203"/>
    </location>
</feature>
<evidence type="ECO:0000256" key="1">
    <source>
        <dbReference type="ARBA" id="ARBA00004871"/>
    </source>
</evidence>
<dbReference type="GO" id="GO:0009423">
    <property type="term" value="P:chorismate biosynthetic process"/>
    <property type="evidence" value="ECO:0007669"/>
    <property type="project" value="UniProtKB-UniRule"/>
</dbReference>
<comment type="subunit">
    <text evidence="8">Homodimer.</text>
</comment>
<feature type="binding site" evidence="8">
    <location>
        <position position="95"/>
    </location>
    <ligand>
        <name>shikimate</name>
        <dbReference type="ChEBI" id="CHEBI:36208"/>
    </ligand>
</feature>
<comment type="similarity">
    <text evidence="8">Belongs to the shikimate dehydrogenase family.</text>
</comment>
<keyword evidence="12" id="KW-1185">Reference proteome</keyword>
<dbReference type="PANTHER" id="PTHR21089:SF1">
    <property type="entry name" value="BIFUNCTIONAL 3-DEHYDROQUINATE DEHYDRATASE_SHIKIMATE DEHYDROGENASE, CHLOROPLASTIC"/>
    <property type="match status" value="1"/>
</dbReference>
<evidence type="ECO:0000256" key="2">
    <source>
        <dbReference type="ARBA" id="ARBA00012962"/>
    </source>
</evidence>
<dbReference type="GO" id="GO:0004764">
    <property type="term" value="F:shikimate 3-dehydrogenase (NADP+) activity"/>
    <property type="evidence" value="ECO:0007669"/>
    <property type="project" value="UniProtKB-UniRule"/>
</dbReference>
<evidence type="ECO:0000256" key="7">
    <source>
        <dbReference type="ARBA" id="ARBA00049442"/>
    </source>
</evidence>
<dbReference type="InterPro" id="IPR006151">
    <property type="entry name" value="Shikm_DH/Glu-tRNA_Rdtase"/>
</dbReference>
<dbReference type="InterPro" id="IPR022893">
    <property type="entry name" value="Shikimate_DH_fam"/>
</dbReference>
<feature type="binding site" evidence="8">
    <location>
        <position position="110"/>
    </location>
    <ligand>
        <name>shikimate</name>
        <dbReference type="ChEBI" id="CHEBI:36208"/>
    </ligand>
</feature>
<dbReference type="InterPro" id="IPR013708">
    <property type="entry name" value="Shikimate_DH-bd_N"/>
</dbReference>
<feature type="binding site" evidence="8">
    <location>
        <position position="260"/>
    </location>
    <ligand>
        <name>shikimate</name>
        <dbReference type="ChEBI" id="CHEBI:36208"/>
    </ligand>
</feature>
<evidence type="ECO:0000259" key="10">
    <source>
        <dbReference type="Pfam" id="PF08501"/>
    </source>
</evidence>
<comment type="pathway">
    <text evidence="1 8">Metabolic intermediate biosynthesis; chorismate biosynthesis; chorismate from D-erythrose 4-phosphate and phosphoenolpyruvate: step 4/7.</text>
</comment>
<dbReference type="InterPro" id="IPR036291">
    <property type="entry name" value="NAD(P)-bd_dom_sf"/>
</dbReference>
<feature type="domain" description="Shikimate dehydrogenase substrate binding N-terminal" evidence="10">
    <location>
        <begin position="15"/>
        <end position="97"/>
    </location>
</feature>
<evidence type="ECO:0000313" key="11">
    <source>
        <dbReference type="EMBL" id="ERP39212.1"/>
    </source>
</evidence>
<feature type="binding site" evidence="8">
    <location>
        <position position="230"/>
    </location>
    <ligand>
        <name>NADP(+)</name>
        <dbReference type="ChEBI" id="CHEBI:58349"/>
    </ligand>
</feature>
<dbReference type="PATRIC" id="fig|1313304.3.peg.366"/>
<comment type="function">
    <text evidence="8">Involved in the biosynthesis of the chorismate, which leads to the biosynthesis of aromatic amino acids. Catalyzes the reversible NADPH linked reduction of 3-dehydroshikimate (DHSA) to yield shikimate (SA).</text>
</comment>
<dbReference type="GO" id="GO:0009073">
    <property type="term" value="P:aromatic amino acid family biosynthetic process"/>
    <property type="evidence" value="ECO:0007669"/>
    <property type="project" value="UniProtKB-KW"/>
</dbReference>
<dbReference type="SUPFAM" id="SSF51735">
    <property type="entry name" value="NAD(P)-binding Rossmann-fold domains"/>
    <property type="match status" value="1"/>
</dbReference>